<dbReference type="RefSeq" id="WP_229534054.1">
    <property type="nucleotide sequence ID" value="NZ_JAJHJB010000004.1"/>
</dbReference>
<reference evidence="1" key="1">
    <citation type="submission" date="2021-11" db="EMBL/GenBank/DDBJ databases">
        <title>Description of a new species Pelosinus isolated from the bottom sediments of Lake Baikal.</title>
        <authorList>
            <person name="Zakharyuk A."/>
        </authorList>
    </citation>
    <scope>NUCLEOTIDE SEQUENCE</scope>
    <source>
        <strain evidence="1">Bkl1</strain>
    </source>
</reference>
<evidence type="ECO:0000313" key="1">
    <source>
        <dbReference type="EMBL" id="MCC5464619.1"/>
    </source>
</evidence>
<evidence type="ECO:0000313" key="2">
    <source>
        <dbReference type="Proteomes" id="UP001165492"/>
    </source>
</evidence>
<name>A0ABS8HRZ9_9FIRM</name>
<keyword evidence="2" id="KW-1185">Reference proteome</keyword>
<dbReference type="SUPFAM" id="SSF53254">
    <property type="entry name" value="Phosphoglycerate mutase-like"/>
    <property type="match status" value="1"/>
</dbReference>
<proteinExistence type="predicted"/>
<accession>A0ABS8HRZ9</accession>
<dbReference type="EMBL" id="JAJHJB010000004">
    <property type="protein sequence ID" value="MCC5464619.1"/>
    <property type="molecule type" value="Genomic_DNA"/>
</dbReference>
<comment type="caution">
    <text evidence="1">The sequence shown here is derived from an EMBL/GenBank/DDBJ whole genome shotgun (WGS) entry which is preliminary data.</text>
</comment>
<protein>
    <submittedName>
        <fullName evidence="1">Histidine phosphatase family protein</fullName>
    </submittedName>
</protein>
<dbReference type="InterPro" id="IPR029033">
    <property type="entry name" value="His_PPase_superfam"/>
</dbReference>
<sequence length="177" mass="20721">MRIGLVRHFEVNCFHKYLLSSDEFEKWVKEYDCSPIRVVDTVVDTYKWEKCYCSDLPRAIDTAKYIYKGNILKSSLIREVPIMPVFNSKIKLPHVFWLIAGRIAWFLSHPSQTELIEQTKDKVEQFVSEIIAEAEASVLVVTHGFLMIQLQKELKNRGFLGDHFRNAECGKIYLFEN</sequence>
<dbReference type="Proteomes" id="UP001165492">
    <property type="component" value="Unassembled WGS sequence"/>
</dbReference>
<gene>
    <name evidence="1" type="ORF">LMF89_04470</name>
</gene>
<dbReference type="Pfam" id="PF00300">
    <property type="entry name" value="His_Phos_1"/>
    <property type="match status" value="1"/>
</dbReference>
<organism evidence="1 2">
    <name type="scientific">Pelosinus baikalensis</name>
    <dbReference type="NCBI Taxonomy" id="2892015"/>
    <lineage>
        <taxon>Bacteria</taxon>
        <taxon>Bacillati</taxon>
        <taxon>Bacillota</taxon>
        <taxon>Negativicutes</taxon>
        <taxon>Selenomonadales</taxon>
        <taxon>Sporomusaceae</taxon>
        <taxon>Pelosinus</taxon>
    </lineage>
</organism>
<dbReference type="InterPro" id="IPR013078">
    <property type="entry name" value="His_Pase_superF_clade-1"/>
</dbReference>
<dbReference type="Gene3D" id="3.40.50.1240">
    <property type="entry name" value="Phosphoglycerate mutase-like"/>
    <property type="match status" value="1"/>
</dbReference>